<evidence type="ECO:0000313" key="1">
    <source>
        <dbReference type="EMBL" id="CUP46687.1"/>
    </source>
</evidence>
<name>A0A174FMA8_ANAHA</name>
<protein>
    <submittedName>
        <fullName evidence="1">Uncharacterized protein</fullName>
    </submittedName>
</protein>
<accession>A0A174FMA8</accession>
<reference evidence="1 2" key="1">
    <citation type="submission" date="2015-09" db="EMBL/GenBank/DDBJ databases">
        <authorList>
            <consortium name="Pathogen Informatics"/>
        </authorList>
    </citation>
    <scope>NUCLEOTIDE SEQUENCE [LARGE SCALE GENOMIC DNA]</scope>
    <source>
        <strain evidence="1 2">2789STDY5834908</strain>
    </source>
</reference>
<gene>
    <name evidence="1" type="ORF">ERS852520_01413</name>
</gene>
<sequence>MNTITDLIKAFMILVNAGGIFRIITLIFSTINDPDSKETNFRRGRNVILFMILTILIYSLKDSILKYYQ</sequence>
<evidence type="ECO:0000313" key="2">
    <source>
        <dbReference type="Proteomes" id="UP000095564"/>
    </source>
</evidence>
<dbReference type="AlphaFoldDB" id="A0A174FMA8"/>
<dbReference type="EMBL" id="CZAU01000012">
    <property type="protein sequence ID" value="CUP46687.1"/>
    <property type="molecule type" value="Genomic_DNA"/>
</dbReference>
<dbReference type="Proteomes" id="UP000095564">
    <property type="component" value="Unassembled WGS sequence"/>
</dbReference>
<proteinExistence type="predicted"/>
<dbReference type="OrthoDB" id="1778725at2"/>
<dbReference type="RefSeq" id="WP_055159843.1">
    <property type="nucleotide sequence ID" value="NZ_BAABXM010000001.1"/>
</dbReference>
<organism evidence="1 2">
    <name type="scientific">Anaerostipes hadrus</name>
    <dbReference type="NCBI Taxonomy" id="649756"/>
    <lineage>
        <taxon>Bacteria</taxon>
        <taxon>Bacillati</taxon>
        <taxon>Bacillota</taxon>
        <taxon>Clostridia</taxon>
        <taxon>Lachnospirales</taxon>
        <taxon>Lachnospiraceae</taxon>
        <taxon>Anaerostipes</taxon>
    </lineage>
</organism>